<evidence type="ECO:0000256" key="1">
    <source>
        <dbReference type="ARBA" id="ARBA00000085"/>
    </source>
</evidence>
<dbReference type="InterPro" id="IPR011645">
    <property type="entry name" value="HNOB_dom_associated"/>
</dbReference>
<dbReference type="GO" id="GO:0000166">
    <property type="term" value="F:nucleotide binding"/>
    <property type="evidence" value="ECO:0007669"/>
    <property type="project" value="UniProtKB-KW"/>
</dbReference>
<reference evidence="7" key="1">
    <citation type="journal article" date="2019" name="Int. J. Syst. Evol. Microbiol.">
        <title>The Global Catalogue of Microorganisms (GCM) 10K type strain sequencing project: providing services to taxonomists for standard genome sequencing and annotation.</title>
        <authorList>
            <consortium name="The Broad Institute Genomics Platform"/>
            <consortium name="The Broad Institute Genome Sequencing Center for Infectious Disease"/>
            <person name="Wu L."/>
            <person name="Ma J."/>
        </authorList>
    </citation>
    <scope>NUCLEOTIDE SEQUENCE [LARGE SCALE GENOMIC DNA]</scope>
    <source>
        <strain evidence="7">JCM 19134</strain>
    </source>
</reference>
<dbReference type="AlphaFoldDB" id="A0AAV3U0V5"/>
<keyword evidence="7" id="KW-1185">Reference proteome</keyword>
<dbReference type="InterPro" id="IPR005467">
    <property type="entry name" value="His_kinase_dom"/>
</dbReference>
<dbReference type="SMART" id="SM00387">
    <property type="entry name" value="HATPase_c"/>
    <property type="match status" value="1"/>
</dbReference>
<sequence>MNITDTEFGQIFPFYFQSDEYGQITQTGPSLQRFLQRSDQGKSLFAQFTFKSPAINDLAGLDNRIENIFLIALTVEPGLVLRGQFLRLQHHGGYLFIGVPWVTDLKSLSALGLSLKDYSLYEPTTYFLLLNEAQRSSLEKSENIKGQLQELNESLAKRVERRTERLSQINDELVASQEKLRQEMRHREEVEVELRLAQKMEALGLLSAGIAHEINTPIQFIGDSLRFIQEAANDLQKASIEYSELIDTNQPEIKQKLLSINKNYDLDYLLDRLPESIDRAISGVDRVSTIVRSMKAFSHHTESERNLANINEGIENTLVVAKNEYKMIADVETHLSELPNTHCNIGDLNQVFLNLIVNAAQAINERFLRHNLRGRGKIIISSAHVDNEIVIKVKDNGCGIPDTIKEKIFDPFFTTKSIGQGSGQGLSLCHRVVVNQHGGSIKVESEIDVGTEFSVHLPITSPEYSYEEATS</sequence>
<dbReference type="PANTHER" id="PTHR43065">
    <property type="entry name" value="SENSOR HISTIDINE KINASE"/>
    <property type="match status" value="1"/>
</dbReference>
<evidence type="ECO:0000256" key="4">
    <source>
        <dbReference type="SAM" id="Coils"/>
    </source>
</evidence>
<evidence type="ECO:0000313" key="6">
    <source>
        <dbReference type="EMBL" id="GAA4939334.1"/>
    </source>
</evidence>
<dbReference type="InterPro" id="IPR004358">
    <property type="entry name" value="Sig_transdc_His_kin-like_C"/>
</dbReference>
<comment type="caution">
    <text evidence="6">The sequence shown here is derived from an EMBL/GenBank/DDBJ whole genome shotgun (WGS) entry which is preliminary data.</text>
</comment>
<dbReference type="SUPFAM" id="SSF47384">
    <property type="entry name" value="Homodimeric domain of signal transducing histidine kinase"/>
    <property type="match status" value="1"/>
</dbReference>
<dbReference type="GO" id="GO:0004383">
    <property type="term" value="F:guanylate cyclase activity"/>
    <property type="evidence" value="ECO:0007669"/>
    <property type="project" value="InterPro"/>
</dbReference>
<accession>A0AAV3U0V5</accession>
<dbReference type="RefSeq" id="WP_345420062.1">
    <property type="nucleotide sequence ID" value="NZ_AP031496.1"/>
</dbReference>
<dbReference type="InterPro" id="IPR036890">
    <property type="entry name" value="HATPase_C_sf"/>
</dbReference>
<dbReference type="Proteomes" id="UP001409585">
    <property type="component" value="Unassembled WGS sequence"/>
</dbReference>
<keyword evidence="4" id="KW-0175">Coiled coil</keyword>
<name>A0AAV3U0V5_9ALTE</name>
<dbReference type="GO" id="GO:0000155">
    <property type="term" value="F:phosphorelay sensor kinase activity"/>
    <property type="evidence" value="ECO:0007669"/>
    <property type="project" value="InterPro"/>
</dbReference>
<dbReference type="InterPro" id="IPR042463">
    <property type="entry name" value="HNOB_dom_associated_sf"/>
</dbReference>
<comment type="catalytic activity">
    <reaction evidence="1">
        <text>ATP + protein L-histidine = ADP + protein N-phospho-L-histidine.</text>
        <dbReference type="EC" id="2.7.13.3"/>
    </reaction>
</comment>
<protein>
    <recommendedName>
        <fullName evidence="5">Histidine kinase domain-containing protein</fullName>
    </recommendedName>
</protein>
<evidence type="ECO:0000259" key="5">
    <source>
        <dbReference type="PROSITE" id="PS50109"/>
    </source>
</evidence>
<dbReference type="Gene3D" id="1.10.287.130">
    <property type="match status" value="1"/>
</dbReference>
<gene>
    <name evidence="6" type="ORF">GCM10025791_16930</name>
</gene>
<keyword evidence="2" id="KW-0547">Nucleotide-binding</keyword>
<dbReference type="PROSITE" id="PS50109">
    <property type="entry name" value="HIS_KIN"/>
    <property type="match status" value="1"/>
</dbReference>
<evidence type="ECO:0000313" key="7">
    <source>
        <dbReference type="Proteomes" id="UP001409585"/>
    </source>
</evidence>
<dbReference type="Gene3D" id="3.30.565.10">
    <property type="entry name" value="Histidine kinase-like ATPase, C-terminal domain"/>
    <property type="match status" value="1"/>
</dbReference>
<feature type="coiled-coil region" evidence="4">
    <location>
        <begin position="138"/>
        <end position="172"/>
    </location>
</feature>
<dbReference type="SUPFAM" id="SSF55874">
    <property type="entry name" value="ATPase domain of HSP90 chaperone/DNA topoisomerase II/histidine kinase"/>
    <property type="match status" value="1"/>
</dbReference>
<dbReference type="Gene3D" id="3.30.450.260">
    <property type="entry name" value="Haem NO binding associated domain"/>
    <property type="match status" value="1"/>
</dbReference>
<feature type="domain" description="Histidine kinase" evidence="5">
    <location>
        <begin position="209"/>
        <end position="461"/>
    </location>
</feature>
<dbReference type="Pfam" id="PF02518">
    <property type="entry name" value="HATPase_c"/>
    <property type="match status" value="1"/>
</dbReference>
<proteinExistence type="predicted"/>
<keyword evidence="3" id="KW-0141">cGMP biosynthesis</keyword>
<evidence type="ECO:0000256" key="3">
    <source>
        <dbReference type="ARBA" id="ARBA00023293"/>
    </source>
</evidence>
<dbReference type="InterPro" id="IPR003594">
    <property type="entry name" value="HATPase_dom"/>
</dbReference>
<organism evidence="6 7">
    <name type="scientific">Halioxenophilus aromaticivorans</name>
    <dbReference type="NCBI Taxonomy" id="1306992"/>
    <lineage>
        <taxon>Bacteria</taxon>
        <taxon>Pseudomonadati</taxon>
        <taxon>Pseudomonadota</taxon>
        <taxon>Gammaproteobacteria</taxon>
        <taxon>Alteromonadales</taxon>
        <taxon>Alteromonadaceae</taxon>
        <taxon>Halioxenophilus</taxon>
    </lineage>
</organism>
<dbReference type="PRINTS" id="PR00344">
    <property type="entry name" value="BCTRLSENSOR"/>
</dbReference>
<dbReference type="PANTHER" id="PTHR43065:SF50">
    <property type="entry name" value="HISTIDINE KINASE"/>
    <property type="match status" value="1"/>
</dbReference>
<dbReference type="Pfam" id="PF07701">
    <property type="entry name" value="HNOBA"/>
    <property type="match status" value="1"/>
</dbReference>
<dbReference type="InterPro" id="IPR036097">
    <property type="entry name" value="HisK_dim/P_sf"/>
</dbReference>
<evidence type="ECO:0000256" key="2">
    <source>
        <dbReference type="ARBA" id="ARBA00022741"/>
    </source>
</evidence>
<dbReference type="EMBL" id="BAABLX010000009">
    <property type="protein sequence ID" value="GAA4939334.1"/>
    <property type="molecule type" value="Genomic_DNA"/>
</dbReference>